<dbReference type="PANTHER" id="PTHR47129:SF1">
    <property type="entry name" value="NMRA-LIKE DOMAIN-CONTAINING PROTEIN"/>
    <property type="match status" value="1"/>
</dbReference>
<accession>A0ABU1ABY5</accession>
<dbReference type="Proteomes" id="UP001227831">
    <property type="component" value="Unassembled WGS sequence"/>
</dbReference>
<dbReference type="RefSeq" id="WP_308704128.1">
    <property type="nucleotide sequence ID" value="NZ_AP027463.1"/>
</dbReference>
<dbReference type="InterPro" id="IPR008030">
    <property type="entry name" value="NmrA-like"/>
</dbReference>
<evidence type="ECO:0000313" key="3">
    <source>
        <dbReference type="Proteomes" id="UP001227831"/>
    </source>
</evidence>
<dbReference type="PANTHER" id="PTHR47129">
    <property type="entry name" value="QUINONE OXIDOREDUCTASE 2"/>
    <property type="match status" value="1"/>
</dbReference>
<dbReference type="EMBL" id="JAVCWF010000001">
    <property type="protein sequence ID" value="MDQ7938449.1"/>
    <property type="molecule type" value="Genomic_DNA"/>
</dbReference>
<proteinExistence type="predicted"/>
<gene>
    <name evidence="2" type="ORF">RA086_12600</name>
</gene>
<dbReference type="SUPFAM" id="SSF51735">
    <property type="entry name" value="NAD(P)-binding Rossmann-fold domains"/>
    <property type="match status" value="1"/>
</dbReference>
<keyword evidence="2" id="KW-0560">Oxidoreductase</keyword>
<feature type="domain" description="NmrA-like" evidence="1">
    <location>
        <begin position="2"/>
        <end position="245"/>
    </location>
</feature>
<name>A0ABU1ABY5_9LACO</name>
<comment type="caution">
    <text evidence="2">The sequence shown here is derived from an EMBL/GenBank/DDBJ whole genome shotgun (WGS) entry which is preliminary data.</text>
</comment>
<dbReference type="GO" id="GO:0003955">
    <property type="term" value="F:NAD(P)H dehydrogenase (quinone) activity"/>
    <property type="evidence" value="ECO:0007669"/>
    <property type="project" value="UniProtKB-EC"/>
</dbReference>
<keyword evidence="3" id="KW-1185">Reference proteome</keyword>
<organism evidence="2 3">
    <name type="scientific">Lactiplantibacillus brownii</name>
    <dbReference type="NCBI Taxonomy" id="3069269"/>
    <lineage>
        <taxon>Bacteria</taxon>
        <taxon>Bacillati</taxon>
        <taxon>Bacillota</taxon>
        <taxon>Bacilli</taxon>
        <taxon>Lactobacillales</taxon>
        <taxon>Lactobacillaceae</taxon>
        <taxon>Lactiplantibacillus</taxon>
    </lineage>
</organism>
<protein>
    <submittedName>
        <fullName evidence="2">SDR family oxidoreductase</fullName>
        <ecNumber evidence="2">1.6.5.2</ecNumber>
    </submittedName>
</protein>
<dbReference type="EC" id="1.6.5.2" evidence="2"/>
<evidence type="ECO:0000259" key="1">
    <source>
        <dbReference type="Pfam" id="PF05368"/>
    </source>
</evidence>
<evidence type="ECO:0000313" key="2">
    <source>
        <dbReference type="EMBL" id="MDQ7938449.1"/>
    </source>
</evidence>
<dbReference type="Pfam" id="PF05368">
    <property type="entry name" value="NmrA"/>
    <property type="match status" value="1"/>
</dbReference>
<dbReference type="InterPro" id="IPR052718">
    <property type="entry name" value="NmrA-type_oxidoreductase"/>
</dbReference>
<dbReference type="CDD" id="cd05269">
    <property type="entry name" value="TMR_SDR_a"/>
    <property type="match status" value="1"/>
</dbReference>
<dbReference type="Gene3D" id="3.90.25.10">
    <property type="entry name" value="UDP-galactose 4-epimerase, domain 1"/>
    <property type="match status" value="1"/>
</dbReference>
<dbReference type="InterPro" id="IPR036291">
    <property type="entry name" value="NAD(P)-bd_dom_sf"/>
</dbReference>
<reference evidence="2 3" key="1">
    <citation type="journal article" date="2023" name="Int. J. Syst. Evol. Microbiol.">
        <title>Lactiplantibacillus brownii sp. nov., a novel psychrotolerant species isolated from sauerkraut.</title>
        <authorList>
            <person name="Heng Y.C."/>
            <person name="Silvaraju S."/>
            <person name="Lee J.K.Y."/>
            <person name="Kittelmann S."/>
        </authorList>
    </citation>
    <scope>NUCLEOTIDE SEQUENCE [LARGE SCALE GENOMIC DNA]</scope>
    <source>
        <strain evidence="2 3">WILCCON 0030</strain>
    </source>
</reference>
<sequence length="291" mass="31734">MKITITGATGHLGTQIVKALSQLVPTTQLNLGVHTVSKATAFAAQGMSVMAMDYHDVASLKPVLADSDVFIYVPSKSHDSYSRVSEFENVIQAAETSRVKHILVMGFIADQVNNPFALSAFYGYVPRRLAASSLHYTIIRNALYADPLVPYLPELIERQNVIYPMADQALSFISQADSAAAFAKVATTPALLTDGRIYTLTQSQAYTMPALAQVLSDVTNQPIGYQPVTLSEFETMYNQGNEGHMLGSMYAGGAKGLLSEVSADYEIIMGQPAQSLHDFLQMTYRLEPKNH</sequence>
<dbReference type="Gene3D" id="3.40.50.720">
    <property type="entry name" value="NAD(P)-binding Rossmann-like Domain"/>
    <property type="match status" value="1"/>
</dbReference>